<evidence type="ECO:0000256" key="10">
    <source>
        <dbReference type="ARBA" id="ARBA00022989"/>
    </source>
</evidence>
<dbReference type="GO" id="GO:0016740">
    <property type="term" value="F:transferase activity"/>
    <property type="evidence" value="ECO:0007669"/>
    <property type="project" value="UniProtKB-KW"/>
</dbReference>
<dbReference type="InterPro" id="IPR048254">
    <property type="entry name" value="CDP_ALCOHOL_P_TRANSF_CS"/>
</dbReference>
<dbReference type="Pfam" id="PF01066">
    <property type="entry name" value="CDP-OH_P_transf"/>
    <property type="match status" value="1"/>
</dbReference>
<gene>
    <name evidence="18" type="ORF">ACFONP_01025</name>
</gene>
<comment type="pathway">
    <text evidence="2">Phospholipid metabolism; phosphatidylglycerol biosynthesis; phosphatidylglycerol from CDP-diacylglycerol: step 1/2.</text>
</comment>
<dbReference type="EMBL" id="JBHRVA010000002">
    <property type="protein sequence ID" value="MFC3301313.1"/>
    <property type="molecule type" value="Genomic_DNA"/>
</dbReference>
<keyword evidence="12 17" id="KW-0472">Membrane</keyword>
<evidence type="ECO:0000256" key="8">
    <source>
        <dbReference type="ARBA" id="ARBA00022679"/>
    </source>
</evidence>
<evidence type="ECO:0000256" key="9">
    <source>
        <dbReference type="ARBA" id="ARBA00022692"/>
    </source>
</evidence>
<dbReference type="InterPro" id="IPR000462">
    <property type="entry name" value="CDP-OH_P_trans"/>
</dbReference>
<evidence type="ECO:0000256" key="2">
    <source>
        <dbReference type="ARBA" id="ARBA00005042"/>
    </source>
</evidence>
<keyword evidence="14" id="KW-1208">Phospholipid metabolism</keyword>
<dbReference type="RefSeq" id="WP_189572089.1">
    <property type="nucleotide sequence ID" value="NZ_BMXU01000001.1"/>
</dbReference>
<evidence type="ECO:0000256" key="16">
    <source>
        <dbReference type="RuleBase" id="RU003750"/>
    </source>
</evidence>
<organism evidence="18 19">
    <name type="scientific">Parvularcula lutaonensis</name>
    <dbReference type="NCBI Taxonomy" id="491923"/>
    <lineage>
        <taxon>Bacteria</taxon>
        <taxon>Pseudomonadati</taxon>
        <taxon>Pseudomonadota</taxon>
        <taxon>Alphaproteobacteria</taxon>
        <taxon>Parvularculales</taxon>
        <taxon>Parvularculaceae</taxon>
        <taxon>Parvularcula</taxon>
    </lineage>
</organism>
<evidence type="ECO:0000256" key="1">
    <source>
        <dbReference type="ARBA" id="ARBA00004141"/>
    </source>
</evidence>
<dbReference type="EC" id="2.7.8.5" evidence="5"/>
<reference evidence="19" key="1">
    <citation type="journal article" date="2019" name="Int. J. Syst. Evol. Microbiol.">
        <title>The Global Catalogue of Microorganisms (GCM) 10K type strain sequencing project: providing services to taxonomists for standard genome sequencing and annotation.</title>
        <authorList>
            <consortium name="The Broad Institute Genomics Platform"/>
            <consortium name="The Broad Institute Genome Sequencing Center for Infectious Disease"/>
            <person name="Wu L."/>
            <person name="Ma J."/>
        </authorList>
    </citation>
    <scope>NUCLEOTIDE SEQUENCE [LARGE SCALE GENOMIC DNA]</scope>
    <source>
        <strain evidence="19">KCTC 22245</strain>
    </source>
</reference>
<evidence type="ECO:0000256" key="17">
    <source>
        <dbReference type="SAM" id="Phobius"/>
    </source>
</evidence>
<evidence type="ECO:0000256" key="3">
    <source>
        <dbReference type="ARBA" id="ARBA00005189"/>
    </source>
</evidence>
<dbReference type="PANTHER" id="PTHR14269">
    <property type="entry name" value="CDP-DIACYLGLYCEROL--GLYCEROL-3-PHOSPHATE 3-PHOSPHATIDYLTRANSFERASE-RELATED"/>
    <property type="match status" value="1"/>
</dbReference>
<evidence type="ECO:0000256" key="6">
    <source>
        <dbReference type="ARBA" id="ARBA00014944"/>
    </source>
</evidence>
<dbReference type="PROSITE" id="PS00379">
    <property type="entry name" value="CDP_ALCOHOL_P_TRANSF"/>
    <property type="match status" value="1"/>
</dbReference>
<accession>A0ABV7M8A7</accession>
<keyword evidence="10 17" id="KW-1133">Transmembrane helix</keyword>
<comment type="pathway">
    <text evidence="3">Lipid metabolism.</text>
</comment>
<dbReference type="Gene3D" id="1.20.120.1760">
    <property type="match status" value="1"/>
</dbReference>
<evidence type="ECO:0000256" key="11">
    <source>
        <dbReference type="ARBA" id="ARBA00023098"/>
    </source>
</evidence>
<evidence type="ECO:0000256" key="12">
    <source>
        <dbReference type="ARBA" id="ARBA00023136"/>
    </source>
</evidence>
<feature type="transmembrane region" description="Helical" evidence="17">
    <location>
        <begin position="69"/>
        <end position="96"/>
    </location>
</feature>
<dbReference type="Proteomes" id="UP001595607">
    <property type="component" value="Unassembled WGS sequence"/>
</dbReference>
<dbReference type="InterPro" id="IPR043130">
    <property type="entry name" value="CDP-OH_PTrfase_TM_dom"/>
</dbReference>
<keyword evidence="13" id="KW-0594">Phospholipid biosynthesis</keyword>
<comment type="similarity">
    <text evidence="4 16">Belongs to the CDP-alcohol phosphatidyltransferase class-I family.</text>
</comment>
<evidence type="ECO:0000256" key="7">
    <source>
        <dbReference type="ARBA" id="ARBA00022516"/>
    </source>
</evidence>
<evidence type="ECO:0000256" key="13">
    <source>
        <dbReference type="ARBA" id="ARBA00023209"/>
    </source>
</evidence>
<dbReference type="PANTHER" id="PTHR14269:SF62">
    <property type="entry name" value="CDP-DIACYLGLYCEROL--GLYCEROL-3-PHOSPHATE 3-PHOSPHATIDYLTRANSFERASE 1, CHLOROPLASTIC"/>
    <property type="match status" value="1"/>
</dbReference>
<evidence type="ECO:0000313" key="18">
    <source>
        <dbReference type="EMBL" id="MFC3301313.1"/>
    </source>
</evidence>
<keyword evidence="7" id="KW-0444">Lipid biosynthesis</keyword>
<comment type="caution">
    <text evidence="18">The sequence shown here is derived from an EMBL/GenBank/DDBJ whole genome shotgun (WGS) entry which is preliminary data.</text>
</comment>
<name>A0ABV7M8A7_9PROT</name>
<evidence type="ECO:0000256" key="15">
    <source>
        <dbReference type="ARBA" id="ARBA00048586"/>
    </source>
</evidence>
<proteinExistence type="inferred from homology"/>
<evidence type="ECO:0000313" key="19">
    <source>
        <dbReference type="Proteomes" id="UP001595607"/>
    </source>
</evidence>
<evidence type="ECO:0000256" key="14">
    <source>
        <dbReference type="ARBA" id="ARBA00023264"/>
    </source>
</evidence>
<keyword evidence="11" id="KW-0443">Lipid metabolism</keyword>
<evidence type="ECO:0000256" key="5">
    <source>
        <dbReference type="ARBA" id="ARBA00013170"/>
    </source>
</evidence>
<keyword evidence="8 16" id="KW-0808">Transferase</keyword>
<evidence type="ECO:0000256" key="4">
    <source>
        <dbReference type="ARBA" id="ARBA00010441"/>
    </source>
</evidence>
<dbReference type="InterPro" id="IPR004570">
    <property type="entry name" value="Phosphatidylglycerol_P_synth"/>
</dbReference>
<sequence length="180" mass="19007">MTLANRLTLLRAGLVLPYAALALSGERLVAGILFAIAAATDLLDGYAARRMKEETALGKVLDPIADKMLTITALIVLVAMGTLSGWMLAAVIIIAMRELWVSGLREGLIAGGGELPVSNLAKAKTATQLLSLFILTLGDSVIGYGLFWASALLTLVTGYQYTAVTFRVLNLGAEEQSNNP</sequence>
<protein>
    <recommendedName>
        <fullName evidence="6">CDP-diacylglycerol--glycerol-3-phosphate 3-phosphatidyltransferase</fullName>
        <ecNumber evidence="5">2.7.8.5</ecNumber>
    </recommendedName>
</protein>
<dbReference type="PIRSF" id="PIRSF000847">
    <property type="entry name" value="Phos_ph_gly_syn"/>
    <property type="match status" value="1"/>
</dbReference>
<keyword evidence="9 17" id="KW-0812">Transmembrane</keyword>
<comment type="subcellular location">
    <subcellularLocation>
        <location evidence="1">Membrane</location>
        <topology evidence="1">Multi-pass membrane protein</topology>
    </subcellularLocation>
</comment>
<comment type="catalytic activity">
    <reaction evidence="15">
        <text>a CDP-1,2-diacyl-sn-glycerol + sn-glycerol 3-phosphate = a 1,2-diacyl-sn-glycero-3-phospho-(1'-sn-glycero-3'-phosphate) + CMP + H(+)</text>
        <dbReference type="Rhea" id="RHEA:12593"/>
        <dbReference type="ChEBI" id="CHEBI:15378"/>
        <dbReference type="ChEBI" id="CHEBI:57597"/>
        <dbReference type="ChEBI" id="CHEBI:58332"/>
        <dbReference type="ChEBI" id="CHEBI:60110"/>
        <dbReference type="ChEBI" id="CHEBI:60377"/>
        <dbReference type="EC" id="2.7.8.5"/>
    </reaction>
</comment>
<dbReference type="InterPro" id="IPR050324">
    <property type="entry name" value="CDP-alcohol_PTase-I"/>
</dbReference>
<keyword evidence="19" id="KW-1185">Reference proteome</keyword>